<dbReference type="SMART" id="SM00857">
    <property type="entry name" value="Resolvase"/>
    <property type="match status" value="1"/>
</dbReference>
<keyword evidence="5" id="KW-1185">Reference proteome</keyword>
<dbReference type="Pfam" id="PF00239">
    <property type="entry name" value="Resolvase"/>
    <property type="match status" value="1"/>
</dbReference>
<keyword evidence="1" id="KW-0238">DNA-binding</keyword>
<keyword evidence="2" id="KW-0233">DNA recombination</keyword>
<dbReference type="InterPro" id="IPR006119">
    <property type="entry name" value="Resolv_N"/>
</dbReference>
<organism evidence="4 5">
    <name type="scientific">Paenibacillus cremeus</name>
    <dbReference type="NCBI Taxonomy" id="2163881"/>
    <lineage>
        <taxon>Bacteria</taxon>
        <taxon>Bacillati</taxon>
        <taxon>Bacillota</taxon>
        <taxon>Bacilli</taxon>
        <taxon>Bacillales</taxon>
        <taxon>Paenibacillaceae</taxon>
        <taxon>Paenibacillus</taxon>
    </lineage>
</organism>
<feature type="domain" description="Resolvase/invertase-type recombinase catalytic" evidence="3">
    <location>
        <begin position="1"/>
        <end position="148"/>
    </location>
</feature>
<dbReference type="SUPFAM" id="SSF53041">
    <property type="entry name" value="Resolvase-like"/>
    <property type="match status" value="1"/>
</dbReference>
<dbReference type="PROSITE" id="PS51736">
    <property type="entry name" value="RECOMBINASES_3"/>
    <property type="match status" value="1"/>
</dbReference>
<dbReference type="RefSeq" id="WP_144852866.1">
    <property type="nucleotide sequence ID" value="NZ_VNJI01000046.1"/>
</dbReference>
<dbReference type="InterPro" id="IPR036162">
    <property type="entry name" value="Resolvase-like_N_sf"/>
</dbReference>
<dbReference type="Gene3D" id="3.40.50.1390">
    <property type="entry name" value="Resolvase, N-terminal catalytic domain"/>
    <property type="match status" value="1"/>
</dbReference>
<sequence>MKLAYIRISTKEQSIERQLIKMKKLGIEDRFIFIDKLSGKDFDRPQYRAMKFVIREGDLIYLDALDRLGRNYDGIIQEWKKITREIGADIVVLENETLFDSRKFKSMGDLGRLMEDQFLSLLSYVADQERQKMKQRQVEGIAVALQNGVKFGRPQVKLSDEFGRIYTIWKLGETTAVEAMRRLGVKKNTFYRRVQMYEEKFGTK</sequence>
<reference evidence="4 5" key="1">
    <citation type="submission" date="2019-07" db="EMBL/GenBank/DDBJ databases">
        <authorList>
            <person name="Kim J."/>
        </authorList>
    </citation>
    <scope>NUCLEOTIDE SEQUENCE [LARGE SCALE GENOMIC DNA]</scope>
    <source>
        <strain evidence="4 5">JC52</strain>
    </source>
</reference>
<proteinExistence type="predicted"/>
<protein>
    <submittedName>
        <fullName evidence="4">Recombinase family protein</fullName>
    </submittedName>
</protein>
<dbReference type="PANTHER" id="PTHR30461">
    <property type="entry name" value="DNA-INVERTASE FROM LAMBDOID PROPHAGE"/>
    <property type="match status" value="1"/>
</dbReference>
<evidence type="ECO:0000256" key="1">
    <source>
        <dbReference type="ARBA" id="ARBA00023125"/>
    </source>
</evidence>
<evidence type="ECO:0000256" key="2">
    <source>
        <dbReference type="ARBA" id="ARBA00023172"/>
    </source>
</evidence>
<dbReference type="InterPro" id="IPR050639">
    <property type="entry name" value="SSR_resolvase"/>
</dbReference>
<dbReference type="AlphaFoldDB" id="A0A559K452"/>
<dbReference type="PANTHER" id="PTHR30461:SF2">
    <property type="entry name" value="SERINE RECOMBINASE PINE-RELATED"/>
    <property type="match status" value="1"/>
</dbReference>
<evidence type="ECO:0000313" key="5">
    <source>
        <dbReference type="Proteomes" id="UP000317036"/>
    </source>
</evidence>
<evidence type="ECO:0000259" key="3">
    <source>
        <dbReference type="PROSITE" id="PS51736"/>
    </source>
</evidence>
<accession>A0A559K452</accession>
<dbReference type="OrthoDB" id="9797501at2"/>
<gene>
    <name evidence="4" type="ORF">FPZ49_26675</name>
</gene>
<dbReference type="EMBL" id="VNJI01000046">
    <property type="protein sequence ID" value="TVY06904.1"/>
    <property type="molecule type" value="Genomic_DNA"/>
</dbReference>
<evidence type="ECO:0000313" key="4">
    <source>
        <dbReference type="EMBL" id="TVY06904.1"/>
    </source>
</evidence>
<name>A0A559K452_9BACL</name>
<dbReference type="Proteomes" id="UP000317036">
    <property type="component" value="Unassembled WGS sequence"/>
</dbReference>
<dbReference type="GO" id="GO:0000150">
    <property type="term" value="F:DNA strand exchange activity"/>
    <property type="evidence" value="ECO:0007669"/>
    <property type="project" value="InterPro"/>
</dbReference>
<dbReference type="CDD" id="cd03768">
    <property type="entry name" value="SR_ResInv"/>
    <property type="match status" value="1"/>
</dbReference>
<comment type="caution">
    <text evidence="4">The sequence shown here is derived from an EMBL/GenBank/DDBJ whole genome shotgun (WGS) entry which is preliminary data.</text>
</comment>
<dbReference type="GO" id="GO:0003677">
    <property type="term" value="F:DNA binding"/>
    <property type="evidence" value="ECO:0007669"/>
    <property type="project" value="UniProtKB-KW"/>
</dbReference>